<dbReference type="EMBL" id="CP007452">
    <property type="protein sequence ID" value="AHM57271.1"/>
    <property type="molecule type" value="Genomic_DNA"/>
</dbReference>
<name>W8U8U0_PEPAC</name>
<protein>
    <submittedName>
        <fullName evidence="1">Uncharacterized protein</fullName>
    </submittedName>
</protein>
<dbReference type="PATRIC" id="fig|1286171.3.peg.1938"/>
<accession>W8U8U0</accession>
<evidence type="ECO:0000313" key="1">
    <source>
        <dbReference type="EMBL" id="AHM57271.1"/>
    </source>
</evidence>
<organism evidence="1 2">
    <name type="scientific">Peptoclostridium acidaminophilum DSM 3953</name>
    <dbReference type="NCBI Taxonomy" id="1286171"/>
    <lineage>
        <taxon>Bacteria</taxon>
        <taxon>Bacillati</taxon>
        <taxon>Bacillota</taxon>
        <taxon>Clostridia</taxon>
        <taxon>Peptostreptococcales</taxon>
        <taxon>Peptoclostridiaceae</taxon>
        <taxon>Peptoclostridium</taxon>
    </lineage>
</organism>
<dbReference type="Proteomes" id="UP000019591">
    <property type="component" value="Chromosome"/>
</dbReference>
<reference evidence="1 2" key="1">
    <citation type="journal article" date="2014" name="Genome Announc.">
        <title>Complete Genome Sequence of Amino Acid-Utilizing Eubacterium acidaminophilum al-2 (DSM 3953).</title>
        <authorList>
            <person name="Poehlein A."/>
            <person name="Andreesen J.R."/>
            <person name="Daniel R."/>
        </authorList>
    </citation>
    <scope>NUCLEOTIDE SEQUENCE [LARGE SCALE GENOMIC DNA]</scope>
    <source>
        <strain evidence="1 2">DSM 3953</strain>
    </source>
</reference>
<keyword evidence="2" id="KW-1185">Reference proteome</keyword>
<sequence length="50" mass="6122">MFTGVVHSLKESIYKWFVYYVNNVNKNIYMNNTNKEYIAYMYIPKLYNAQ</sequence>
<dbReference type="KEGG" id="eac:EAL2_c19900"/>
<dbReference type="AlphaFoldDB" id="W8U8U0"/>
<evidence type="ECO:0000313" key="2">
    <source>
        <dbReference type="Proteomes" id="UP000019591"/>
    </source>
</evidence>
<dbReference type="HOGENOM" id="CLU_3117937_0_0_9"/>
<proteinExistence type="predicted"/>
<gene>
    <name evidence="1" type="ORF">EAL2_c19900</name>
</gene>
<dbReference type="STRING" id="1286171.EAL2_c19900"/>